<dbReference type="VEuPathDB" id="VectorBase:GPPI005417"/>
<proteinExistence type="predicted"/>
<evidence type="ECO:0000256" key="1">
    <source>
        <dbReference type="SAM" id="MobiDB-lite"/>
    </source>
</evidence>
<accession>A0A1B0AR05</accession>
<dbReference type="AlphaFoldDB" id="A0A1B0AR05"/>
<keyword evidence="3" id="KW-1185">Reference proteome</keyword>
<reference evidence="3" key="1">
    <citation type="submission" date="2015-01" db="EMBL/GenBank/DDBJ databases">
        <authorList>
            <person name="Aksoy S."/>
            <person name="Warren W."/>
            <person name="Wilson R.K."/>
        </authorList>
    </citation>
    <scope>NUCLEOTIDE SEQUENCE [LARGE SCALE GENOMIC DNA]</scope>
    <source>
        <strain evidence="3">IAEA</strain>
    </source>
</reference>
<evidence type="ECO:0000313" key="3">
    <source>
        <dbReference type="Proteomes" id="UP000092460"/>
    </source>
</evidence>
<evidence type="ECO:0000313" key="2">
    <source>
        <dbReference type="EnsemblMetazoa" id="GPPI005417-PA"/>
    </source>
</evidence>
<protein>
    <submittedName>
        <fullName evidence="2">Uncharacterized protein</fullName>
    </submittedName>
</protein>
<name>A0A1B0AR05_9MUSC</name>
<sequence>MITGEDLKVKRNVYKYSRTEKQSQSDLSPKCSAESIDVESVTSKILIIPGLGETSERNVPFACMNETMNDRENCDSEHIINFAEMKAPSWIAEGYETINLSEAERIIKDWGNRPPESFTKFSNINNKKHENMVKILGGTESAKHCAKRFEWKRQSRYKNIQPNQNDICRHIKIPSEKEGTRDFPCHHALKPIKRMLFEDESRESLRSCLLSKQTPSCCSYTKKPVTISPIGQSKCNCDLTNRLACPQPNVATSVCETKPEESRCDTQRYNCRPLRSNCCHCEVIYKTSTQTNRTAQSKMCHCNFDDEKPTTSKGIKSERPDICLPSIESNPSEKLKGSKQDLIDNIMRKLLGCDNSEINIEIKKSKKRNFAPSLNDRAAIIAKESISCQTEFTSLTRDPDSRRTQKQTTSVNSSKSQQEPYEYHRDDGLTQCRSRCQYGKKATRNKDISTYTHFHDTQINCLENSKEISKVTRKNSVESWLRNNPSHLEYPRINDEASGSSFHNSTESSDFVHNSLSDSNFSEYQTSVAPSCGAAYPLANQIPNKERNINSNAFLSNSTNASNESGQSLVEDGLSVTEDPVDFSVGGQNVSFFNDLQNGPTLKIPRFALNLHEKHHNNQLIDASFDYIGSEQSEYSKGNHASFKASPDADQEPNSLYFLRTNHCLFSPKSTFDQCLHSTEPYVGYSHSDSKCYE</sequence>
<dbReference type="EnsemblMetazoa" id="GPPI005417-RA">
    <property type="protein sequence ID" value="GPPI005417-PA"/>
    <property type="gene ID" value="GPPI005417"/>
</dbReference>
<dbReference type="EMBL" id="JXJN01002204">
    <property type="status" value="NOT_ANNOTATED_CDS"/>
    <property type="molecule type" value="Genomic_DNA"/>
</dbReference>
<organism evidence="2 3">
    <name type="scientific">Glossina palpalis gambiensis</name>
    <dbReference type="NCBI Taxonomy" id="67801"/>
    <lineage>
        <taxon>Eukaryota</taxon>
        <taxon>Metazoa</taxon>
        <taxon>Ecdysozoa</taxon>
        <taxon>Arthropoda</taxon>
        <taxon>Hexapoda</taxon>
        <taxon>Insecta</taxon>
        <taxon>Pterygota</taxon>
        <taxon>Neoptera</taxon>
        <taxon>Endopterygota</taxon>
        <taxon>Diptera</taxon>
        <taxon>Brachycera</taxon>
        <taxon>Muscomorpha</taxon>
        <taxon>Hippoboscoidea</taxon>
        <taxon>Glossinidae</taxon>
        <taxon>Glossina</taxon>
    </lineage>
</organism>
<feature type="compositionally biased region" description="Polar residues" evidence="1">
    <location>
        <begin position="406"/>
        <end position="419"/>
    </location>
</feature>
<dbReference type="Proteomes" id="UP000092460">
    <property type="component" value="Unassembled WGS sequence"/>
</dbReference>
<reference evidence="2" key="2">
    <citation type="submission" date="2020-05" db="UniProtKB">
        <authorList>
            <consortium name="EnsemblMetazoa"/>
        </authorList>
    </citation>
    <scope>IDENTIFICATION</scope>
    <source>
        <strain evidence="2">IAEA</strain>
    </source>
</reference>
<feature type="region of interest" description="Disordered" evidence="1">
    <location>
        <begin position="392"/>
        <end position="425"/>
    </location>
</feature>